<comment type="similarity">
    <text evidence="2">Belongs to the TMEM234 family.</text>
</comment>
<keyword evidence="3 6" id="KW-0812">Transmembrane</keyword>
<feature type="signal peptide" evidence="7">
    <location>
        <begin position="1"/>
        <end position="18"/>
    </location>
</feature>
<evidence type="ECO:0000256" key="5">
    <source>
        <dbReference type="ARBA" id="ARBA00023136"/>
    </source>
</evidence>
<evidence type="ECO:0000256" key="3">
    <source>
        <dbReference type="ARBA" id="ARBA00022692"/>
    </source>
</evidence>
<dbReference type="AlphaFoldDB" id="A0A1A8HF90"/>
<evidence type="ECO:0000256" key="1">
    <source>
        <dbReference type="ARBA" id="ARBA00004141"/>
    </source>
</evidence>
<dbReference type="EMBL" id="HAEB01004244">
    <property type="protein sequence ID" value="SBQ50771.1"/>
    <property type="molecule type" value="Transcribed_RNA"/>
</dbReference>
<dbReference type="InterPro" id="IPR018908">
    <property type="entry name" value="TMEM234"/>
</dbReference>
<evidence type="ECO:0000256" key="4">
    <source>
        <dbReference type="ARBA" id="ARBA00022989"/>
    </source>
</evidence>
<comment type="subcellular location">
    <subcellularLocation>
        <location evidence="1">Membrane</location>
        <topology evidence="1">Multi-pass membrane protein</topology>
    </subcellularLocation>
</comment>
<dbReference type="Gene3D" id="1.10.3730.20">
    <property type="match status" value="1"/>
</dbReference>
<dbReference type="InterPro" id="IPR037185">
    <property type="entry name" value="EmrE-like"/>
</dbReference>
<dbReference type="SUPFAM" id="SSF103481">
    <property type="entry name" value="Multidrug resistance efflux transporter EmrE"/>
    <property type="match status" value="1"/>
</dbReference>
<evidence type="ECO:0000256" key="2">
    <source>
        <dbReference type="ARBA" id="ARBA00005977"/>
    </source>
</evidence>
<feature type="chain" id="PRO_5015056900" evidence="7">
    <location>
        <begin position="19"/>
        <end position="144"/>
    </location>
</feature>
<keyword evidence="5 6" id="KW-0472">Membrane</keyword>
<gene>
    <name evidence="8" type="primary">TMEM234</name>
</gene>
<feature type="transmembrane region" description="Helical" evidence="6">
    <location>
        <begin position="79"/>
        <end position="98"/>
    </location>
</feature>
<protein>
    <submittedName>
        <fullName evidence="8">Transmembrane protein 234</fullName>
    </submittedName>
</protein>
<proteinExistence type="inferred from homology"/>
<reference evidence="8" key="2">
    <citation type="submission" date="2016-06" db="EMBL/GenBank/DDBJ databases">
        <title>The genome of a short-lived fish provides insights into sex chromosome evolution and the genetic control of aging.</title>
        <authorList>
            <person name="Reichwald K."/>
            <person name="Felder M."/>
            <person name="Petzold A."/>
            <person name="Koch P."/>
            <person name="Groth M."/>
            <person name="Platzer M."/>
        </authorList>
    </citation>
    <scope>NUCLEOTIDE SEQUENCE</scope>
    <source>
        <tissue evidence="8">Brain</tissue>
    </source>
</reference>
<evidence type="ECO:0000313" key="8">
    <source>
        <dbReference type="EMBL" id="SBQ82047.1"/>
    </source>
</evidence>
<keyword evidence="7" id="KW-0732">Signal</keyword>
<dbReference type="EMBL" id="HAEC01013830">
    <property type="protein sequence ID" value="SBQ82047.1"/>
    <property type="molecule type" value="Transcribed_RNA"/>
</dbReference>
<dbReference type="GO" id="GO:0016020">
    <property type="term" value="C:membrane"/>
    <property type="evidence" value="ECO:0007669"/>
    <property type="project" value="UniProtKB-SubCell"/>
</dbReference>
<keyword evidence="4 6" id="KW-1133">Transmembrane helix</keyword>
<organism evidence="8">
    <name type="scientific">Nothobranchius korthausae</name>
    <dbReference type="NCBI Taxonomy" id="1143690"/>
    <lineage>
        <taxon>Eukaryota</taxon>
        <taxon>Metazoa</taxon>
        <taxon>Chordata</taxon>
        <taxon>Craniata</taxon>
        <taxon>Vertebrata</taxon>
        <taxon>Euteleostomi</taxon>
        <taxon>Actinopterygii</taxon>
        <taxon>Neopterygii</taxon>
        <taxon>Teleostei</taxon>
        <taxon>Neoteleostei</taxon>
        <taxon>Acanthomorphata</taxon>
        <taxon>Ovalentaria</taxon>
        <taxon>Atherinomorphae</taxon>
        <taxon>Cyprinodontiformes</taxon>
        <taxon>Nothobranchiidae</taxon>
        <taxon>Nothobranchius</taxon>
    </lineage>
</organism>
<evidence type="ECO:0000256" key="6">
    <source>
        <dbReference type="SAM" id="Phobius"/>
    </source>
</evidence>
<sequence length="144" mass="15761">MVTVAELFSLVLVSVLWGCTNPFLKKGSEGIENLTKSNKVLQLLAEVKFLFLNLKYLVPFLLNQSGSLVYYYTLSTTELSLAVPVANSLTFLFTLLTGKLLGETFGGKQALVGMFLTMAGITLCIISSISDNDTEKQNTTHLEL</sequence>
<feature type="transmembrane region" description="Helical" evidence="6">
    <location>
        <begin position="110"/>
        <end position="129"/>
    </location>
</feature>
<accession>A0A1A8HF90</accession>
<dbReference type="PANTHER" id="PTHR28668">
    <property type="entry name" value="TRANSMEMBRANE PROTEIN 234"/>
    <property type="match status" value="1"/>
</dbReference>
<reference evidence="8" key="1">
    <citation type="submission" date="2016-05" db="EMBL/GenBank/DDBJ databases">
        <authorList>
            <person name="Lavstsen T."/>
            <person name="Jespersen J.S."/>
        </authorList>
    </citation>
    <scope>NUCLEOTIDE SEQUENCE</scope>
    <source>
        <tissue evidence="8">Brain</tissue>
    </source>
</reference>
<dbReference type="Pfam" id="PF10639">
    <property type="entry name" value="TMEM234"/>
    <property type="match status" value="1"/>
</dbReference>
<name>A0A1A8HF90_9TELE</name>
<evidence type="ECO:0000256" key="7">
    <source>
        <dbReference type="SAM" id="SignalP"/>
    </source>
</evidence>
<dbReference type="PANTHER" id="PTHR28668:SF1">
    <property type="entry name" value="TRANSMEMBRANE PROTEIN 234"/>
    <property type="match status" value="1"/>
</dbReference>